<feature type="region of interest" description="Disordered" evidence="1">
    <location>
        <begin position="1"/>
        <end position="24"/>
    </location>
</feature>
<dbReference type="Proteomes" id="UP000777438">
    <property type="component" value="Unassembled WGS sequence"/>
</dbReference>
<feature type="compositionally biased region" description="Low complexity" evidence="1">
    <location>
        <begin position="286"/>
        <end position="295"/>
    </location>
</feature>
<sequence>MELGEDEEGRETEDGGKNRQADRRLRVAGGASEMIAFKRGLGLLAGAENGDDPVGAGDGRMLRGRTLATEVLDTRWRLAVGPWKRLGWTGLDGARWGFDWAASVISANDGARQAHLNHPPMAGAAPVAPCAMLLRYLDGLDGPAYLAGQSVSLRLDYLLIAAPPAQLERTIKDYGTGLMRRASPRDQLRGANMLVILSMFASQVETGKLWEMWKGAARLGHPVTGSLARCQARTLLLIKLDTHCSVTPVSAGCFATAAHGICLSRITERLVLGWAPRSVHLSCQAQAQASSPRAAKQNDRRVGSTRLVGENSTPGTWGRWHCIAYRLRPPRPMFRPPSKKHFNHASPRQDAAVEAL</sequence>
<evidence type="ECO:0000313" key="2">
    <source>
        <dbReference type="EMBL" id="KAH6885827.1"/>
    </source>
</evidence>
<evidence type="ECO:0000256" key="1">
    <source>
        <dbReference type="SAM" id="MobiDB-lite"/>
    </source>
</evidence>
<reference evidence="2 3" key="1">
    <citation type="journal article" date="2021" name="Nat. Commun.">
        <title>Genetic determinants of endophytism in the Arabidopsis root mycobiome.</title>
        <authorList>
            <person name="Mesny F."/>
            <person name="Miyauchi S."/>
            <person name="Thiergart T."/>
            <person name="Pickel B."/>
            <person name="Atanasova L."/>
            <person name="Karlsson M."/>
            <person name="Huettel B."/>
            <person name="Barry K.W."/>
            <person name="Haridas S."/>
            <person name="Chen C."/>
            <person name="Bauer D."/>
            <person name="Andreopoulos W."/>
            <person name="Pangilinan J."/>
            <person name="LaButti K."/>
            <person name="Riley R."/>
            <person name="Lipzen A."/>
            <person name="Clum A."/>
            <person name="Drula E."/>
            <person name="Henrissat B."/>
            <person name="Kohler A."/>
            <person name="Grigoriev I.V."/>
            <person name="Martin F.M."/>
            <person name="Hacquard S."/>
        </authorList>
    </citation>
    <scope>NUCLEOTIDE SEQUENCE [LARGE SCALE GENOMIC DNA]</scope>
    <source>
        <strain evidence="2 3">MPI-CAGE-CH-0241</strain>
    </source>
</reference>
<feature type="region of interest" description="Disordered" evidence="1">
    <location>
        <begin position="286"/>
        <end position="313"/>
    </location>
</feature>
<dbReference type="EMBL" id="JAGPYM010000017">
    <property type="protein sequence ID" value="KAH6885827.1"/>
    <property type="molecule type" value="Genomic_DNA"/>
</dbReference>
<feature type="compositionally biased region" description="Acidic residues" evidence="1">
    <location>
        <begin position="1"/>
        <end position="11"/>
    </location>
</feature>
<accession>A0A9P8VZ81</accession>
<organism evidence="2 3">
    <name type="scientific">Thelonectria olida</name>
    <dbReference type="NCBI Taxonomy" id="1576542"/>
    <lineage>
        <taxon>Eukaryota</taxon>
        <taxon>Fungi</taxon>
        <taxon>Dikarya</taxon>
        <taxon>Ascomycota</taxon>
        <taxon>Pezizomycotina</taxon>
        <taxon>Sordariomycetes</taxon>
        <taxon>Hypocreomycetidae</taxon>
        <taxon>Hypocreales</taxon>
        <taxon>Nectriaceae</taxon>
        <taxon>Thelonectria</taxon>
    </lineage>
</organism>
<feature type="region of interest" description="Disordered" evidence="1">
    <location>
        <begin position="334"/>
        <end position="356"/>
    </location>
</feature>
<proteinExistence type="predicted"/>
<evidence type="ECO:0000313" key="3">
    <source>
        <dbReference type="Proteomes" id="UP000777438"/>
    </source>
</evidence>
<gene>
    <name evidence="2" type="ORF">B0T10DRAFT_550345</name>
</gene>
<feature type="compositionally biased region" description="Basic and acidic residues" evidence="1">
    <location>
        <begin position="12"/>
        <end position="24"/>
    </location>
</feature>
<name>A0A9P8VZ81_9HYPO</name>
<keyword evidence="3" id="KW-1185">Reference proteome</keyword>
<protein>
    <submittedName>
        <fullName evidence="2">Uncharacterized protein</fullName>
    </submittedName>
</protein>
<dbReference type="AlphaFoldDB" id="A0A9P8VZ81"/>
<comment type="caution">
    <text evidence="2">The sequence shown here is derived from an EMBL/GenBank/DDBJ whole genome shotgun (WGS) entry which is preliminary data.</text>
</comment>